<evidence type="ECO:0000313" key="2">
    <source>
        <dbReference type="Proteomes" id="UP001500748"/>
    </source>
</evidence>
<reference evidence="2" key="1">
    <citation type="journal article" date="2019" name="Int. J. Syst. Evol. Microbiol.">
        <title>The Global Catalogue of Microorganisms (GCM) 10K type strain sequencing project: providing services to taxonomists for standard genome sequencing and annotation.</title>
        <authorList>
            <consortium name="The Broad Institute Genomics Platform"/>
            <consortium name="The Broad Institute Genome Sequencing Center for Infectious Disease"/>
            <person name="Wu L."/>
            <person name="Ma J."/>
        </authorList>
    </citation>
    <scope>NUCLEOTIDE SEQUENCE [LARGE SCALE GENOMIC DNA]</scope>
    <source>
        <strain evidence="2">JCM 17337</strain>
    </source>
</reference>
<dbReference type="Proteomes" id="UP001500748">
    <property type="component" value="Unassembled WGS sequence"/>
</dbReference>
<accession>A0ABP7GMK9</accession>
<name>A0ABP7GMK9_9FLAO</name>
<evidence type="ECO:0000313" key="1">
    <source>
        <dbReference type="EMBL" id="GAA3764676.1"/>
    </source>
</evidence>
<organism evidence="1 2">
    <name type="scientific">Flavobacterium ginsengiterrae</name>
    <dbReference type="NCBI Taxonomy" id="871695"/>
    <lineage>
        <taxon>Bacteria</taxon>
        <taxon>Pseudomonadati</taxon>
        <taxon>Bacteroidota</taxon>
        <taxon>Flavobacteriia</taxon>
        <taxon>Flavobacteriales</taxon>
        <taxon>Flavobacteriaceae</taxon>
        <taxon>Flavobacterium</taxon>
    </lineage>
</organism>
<comment type="caution">
    <text evidence="1">The sequence shown here is derived from an EMBL/GenBank/DDBJ whole genome shotgun (WGS) entry which is preliminary data.</text>
</comment>
<proteinExistence type="predicted"/>
<sequence>MSKDKNELKKKLRSQIKKQILKDGLLLFPYDFEKTFKKDTLSINLKDTKIGEITIRQLTGKHERIGVVSSFVIEAKILSCSFLQEIEKMQLSFIDLEFLKTNGVFNFYSGELKKLAFFKDYGVISFYQYDNIEEKVLEMIEQINLTISVRMLNIFMGNLEAINDILSVPYSYSYPTIFSAVICKINNRADLLETVIKNCKSQKMSDSLKSNVEEILSSIQFD</sequence>
<dbReference type="RefSeq" id="WP_345142674.1">
    <property type="nucleotide sequence ID" value="NZ_BAABDU010000003.1"/>
</dbReference>
<gene>
    <name evidence="1" type="ORF">GCM10022423_16000</name>
</gene>
<keyword evidence="2" id="KW-1185">Reference proteome</keyword>
<dbReference type="EMBL" id="BAABDU010000003">
    <property type="protein sequence ID" value="GAA3764676.1"/>
    <property type="molecule type" value="Genomic_DNA"/>
</dbReference>
<protein>
    <submittedName>
        <fullName evidence="1">Uncharacterized protein</fullName>
    </submittedName>
</protein>